<feature type="compositionally biased region" description="Low complexity" evidence="1">
    <location>
        <begin position="294"/>
        <end position="316"/>
    </location>
</feature>
<feature type="region of interest" description="Disordered" evidence="1">
    <location>
        <begin position="1"/>
        <end position="316"/>
    </location>
</feature>
<feature type="compositionally biased region" description="Basic and acidic residues" evidence="1">
    <location>
        <begin position="109"/>
        <end position="129"/>
    </location>
</feature>
<reference evidence="2 3" key="1">
    <citation type="journal article" date="2017" name="Int. J. Parasitol.">
        <title>The genome of the protozoan parasite Cystoisospora suis and a reverse vaccinology approach to identify vaccine candidates.</title>
        <authorList>
            <person name="Palmieri N."/>
            <person name="Shrestha A."/>
            <person name="Ruttkowski B."/>
            <person name="Beck T."/>
            <person name="Vogl C."/>
            <person name="Tomley F."/>
            <person name="Blake D.P."/>
            <person name="Joachim A."/>
        </authorList>
    </citation>
    <scope>NUCLEOTIDE SEQUENCE [LARGE SCALE GENOMIC DNA]</scope>
    <source>
        <strain evidence="2 3">Wien I</strain>
    </source>
</reference>
<feature type="compositionally biased region" description="Gly residues" evidence="1">
    <location>
        <begin position="196"/>
        <end position="205"/>
    </location>
</feature>
<accession>A0A2C6KFL5</accession>
<feature type="compositionally biased region" description="Low complexity" evidence="1">
    <location>
        <begin position="154"/>
        <end position="163"/>
    </location>
</feature>
<name>A0A2C6KFL5_9APIC</name>
<evidence type="ECO:0000313" key="2">
    <source>
        <dbReference type="EMBL" id="PHJ15332.1"/>
    </source>
</evidence>
<comment type="caution">
    <text evidence="2">The sequence shown here is derived from an EMBL/GenBank/DDBJ whole genome shotgun (WGS) entry which is preliminary data.</text>
</comment>
<feature type="compositionally biased region" description="Low complexity" evidence="1">
    <location>
        <begin position="32"/>
        <end position="53"/>
    </location>
</feature>
<feature type="non-terminal residue" evidence="2">
    <location>
        <position position="316"/>
    </location>
</feature>
<gene>
    <name evidence="2" type="ORF">CSUI_010857</name>
</gene>
<proteinExistence type="predicted"/>
<feature type="compositionally biased region" description="Polar residues" evidence="1">
    <location>
        <begin position="214"/>
        <end position="225"/>
    </location>
</feature>
<dbReference type="EMBL" id="MIGC01008589">
    <property type="protein sequence ID" value="PHJ15332.1"/>
    <property type="molecule type" value="Genomic_DNA"/>
</dbReference>
<evidence type="ECO:0000313" key="3">
    <source>
        <dbReference type="Proteomes" id="UP000221165"/>
    </source>
</evidence>
<dbReference type="AlphaFoldDB" id="A0A2C6KFL5"/>
<evidence type="ECO:0000256" key="1">
    <source>
        <dbReference type="SAM" id="MobiDB-lite"/>
    </source>
</evidence>
<feature type="non-terminal residue" evidence="2">
    <location>
        <position position="1"/>
    </location>
</feature>
<feature type="compositionally biased region" description="Gly residues" evidence="1">
    <location>
        <begin position="246"/>
        <end position="257"/>
    </location>
</feature>
<dbReference type="GeneID" id="94434169"/>
<dbReference type="Proteomes" id="UP000221165">
    <property type="component" value="Unassembled WGS sequence"/>
</dbReference>
<keyword evidence="3" id="KW-1185">Reference proteome</keyword>
<sequence length="316" mass="31399">ASHASEQKDSSGKDVRTSRNSSQDAGVKERVQAPSPASSSSSSTVISSSQATTPVRHGSDGVRVVSEVSAGPHEDEVDKGQLPSSFSPVSAVTTLKPASDSEGIVQARSVRDASAREPAEPDGSEEKVESPLPGVPGSGPIERATQEPGVHGKAAAAGLDALAQDNTNSKNPALAGKEENKRDQAESPFVAAVPGGALGQRGGGDVPSEDSDQTHGSSDIVSSPSLGAGGVENSNGQVGNPKPGAGPDGSSGPGAEGSGDHKEEVGDVNQPEGDPGKHESSEQSQGGGGGSGSSGTNQRNGQGQNNPNPESQQGNE</sequence>
<dbReference type="VEuPathDB" id="ToxoDB:CSUI_010857"/>
<protein>
    <submittedName>
        <fullName evidence="2">Uncharacterized protein</fullName>
    </submittedName>
</protein>
<organism evidence="2 3">
    <name type="scientific">Cystoisospora suis</name>
    <dbReference type="NCBI Taxonomy" id="483139"/>
    <lineage>
        <taxon>Eukaryota</taxon>
        <taxon>Sar</taxon>
        <taxon>Alveolata</taxon>
        <taxon>Apicomplexa</taxon>
        <taxon>Conoidasida</taxon>
        <taxon>Coccidia</taxon>
        <taxon>Eucoccidiorida</taxon>
        <taxon>Eimeriorina</taxon>
        <taxon>Sarcocystidae</taxon>
        <taxon>Cystoisospora</taxon>
    </lineage>
</organism>
<dbReference type="RefSeq" id="XP_067917066.1">
    <property type="nucleotide sequence ID" value="XM_068070958.1"/>
</dbReference>
<feature type="compositionally biased region" description="Basic and acidic residues" evidence="1">
    <location>
        <begin position="176"/>
        <end position="185"/>
    </location>
</feature>
<feature type="compositionally biased region" description="Basic and acidic residues" evidence="1">
    <location>
        <begin position="1"/>
        <end position="17"/>
    </location>
</feature>
<feature type="compositionally biased region" description="Polar residues" evidence="1">
    <location>
        <begin position="82"/>
        <end position="93"/>
    </location>
</feature>